<protein>
    <submittedName>
        <fullName evidence="3">SGNH/GDSL hydrolase family protein</fullName>
    </submittedName>
</protein>
<dbReference type="Pfam" id="PF13472">
    <property type="entry name" value="Lipase_GDSL_2"/>
    <property type="match status" value="1"/>
</dbReference>
<dbReference type="Gene3D" id="3.40.50.1110">
    <property type="entry name" value="SGNH hydrolase"/>
    <property type="match status" value="1"/>
</dbReference>
<dbReference type="RefSeq" id="WP_249312965.1">
    <property type="nucleotide sequence ID" value="NZ_JACRSU010000003.1"/>
</dbReference>
<sequence>MKKLLAMVLSVSMLFGLMGAMSIGVQAIGENPDFPMIYETFESEESLKTVKTQSGGSANGKLSISSEGAMGSAGSLHFVQTAGSHYTDIKYSADNLSIPSGERVKFNLWIKMNTELKSDANSFTLIFYGGGTVTNAGNSSLTVGEEKTNCWYEIPFTGKLVTGEWVKIDHEFVWEDKLTAGSGSVINNVSINGIAIRVAGQKGISADVNGEKLDYQIDDFILVTKGGDSGSSNPTGTVTTQTYTKTNTSAKPTSWGNPDMTFTQKLRPGRLYKITGTFRADDLPPETDGYEEKMKGTKANLRLYWNASGRSDNGLTSSGYPGAYIYDLQLNADNNLTVYFLMDNQTFSYASGISLIARMYTDGQSYHPGDPLSSTTAGGANAGTAGTFSYKDVTVTDMGMPADLDLVMEDGAYFMYNNQMVSASDFPGWNTSGVSAERVTENDNTYIKATGVGEYSSLTTSASMKNDNTYRISFKAKTEGLESGATKPLTVILERSNSTLKENEKYPYKDTPDYQFLVGTNKIDSAISDNQEWQVSNDWQTYSTLYTPGFALKDGMTDSDLMPITPKISFRVGGNNQQNGAVLCLDDFVIEELGVLNEETMASGKYAKVENITFEKVGMSGLKVDYDYVPNAGEKEDRSKSLVRAYIETALGEKNIGSFAADEVFSVPVSGLGENISFEVFPVSATGVIGNSATATYGSVFDMLLDRSFTLNENKTEANWTFDIASTTGTEKQYRVIIAAYDDSKSLAKADLKTFSVQDGTNAYSGTFTIPQEAVKVKMFVWDAVTLAPVFEAIEYNLPAVNENPFAGDDEINIVFLGDSIYANAGASPSSNGFVPQLSQWFKDTYEKEGVTVNCYNKGVGGTTTDYSLLRLMRDCIDLKPDMVFYAMTCNDTSESDTLRNVESSIRMLNEMDNVPYVALTFFTNQSWRVSPGHGEKIAAFYGLPLWDNTETMKAAVAAGTAVEDLYSDGTHPNNAGYKVNADGLKAWLETGRNYVKPLNREDKLAENSGVIETMEIFSCKDTSRVEKSGSWTEGGNYLESTQVGDTLSFSFTGDILAFETGLHYYTGKVEVWVDGELLWTDNPYYNSESLKTNFQMTVRGGNFNFDLDYGTHNVVLKVVDGTATTEKIATRIYNIFAGSWRAE</sequence>
<feature type="domain" description="SGNH hydrolase-type esterase" evidence="2">
    <location>
        <begin position="816"/>
        <end position="980"/>
    </location>
</feature>
<organism evidence="3 4">
    <name type="scientific">Congzhengia minquanensis</name>
    <dbReference type="NCBI Taxonomy" id="2763657"/>
    <lineage>
        <taxon>Bacteria</taxon>
        <taxon>Bacillati</taxon>
        <taxon>Bacillota</taxon>
        <taxon>Clostridia</taxon>
        <taxon>Eubacteriales</taxon>
        <taxon>Oscillospiraceae</taxon>
        <taxon>Congzhengia</taxon>
    </lineage>
</organism>
<dbReference type="Gene3D" id="2.60.120.260">
    <property type="entry name" value="Galactose-binding domain-like"/>
    <property type="match status" value="1"/>
</dbReference>
<dbReference type="GO" id="GO:0004622">
    <property type="term" value="F:phosphatidylcholine lysophospholipase activity"/>
    <property type="evidence" value="ECO:0007669"/>
    <property type="project" value="TreeGrafter"/>
</dbReference>
<keyword evidence="1" id="KW-0732">Signal</keyword>
<name>A0A926HZ59_9FIRM</name>
<dbReference type="AlphaFoldDB" id="A0A926HZ59"/>
<evidence type="ECO:0000259" key="2">
    <source>
        <dbReference type="Pfam" id="PF13472"/>
    </source>
</evidence>
<feature type="signal peptide" evidence="1">
    <location>
        <begin position="1"/>
        <end position="27"/>
    </location>
</feature>
<keyword evidence="4" id="KW-1185">Reference proteome</keyword>
<comment type="caution">
    <text evidence="3">The sequence shown here is derived from an EMBL/GenBank/DDBJ whole genome shotgun (WGS) entry which is preliminary data.</text>
</comment>
<dbReference type="InterPro" id="IPR036514">
    <property type="entry name" value="SGNH_hydro_sf"/>
</dbReference>
<dbReference type="Proteomes" id="UP000611762">
    <property type="component" value="Unassembled WGS sequence"/>
</dbReference>
<dbReference type="PANTHER" id="PTHR30383:SF28">
    <property type="entry name" value="LIPASE_ACYLHYDROLASE"/>
    <property type="match status" value="1"/>
</dbReference>
<evidence type="ECO:0000256" key="1">
    <source>
        <dbReference type="SAM" id="SignalP"/>
    </source>
</evidence>
<evidence type="ECO:0000313" key="3">
    <source>
        <dbReference type="EMBL" id="MBC8541113.1"/>
    </source>
</evidence>
<feature type="chain" id="PRO_5037872813" evidence="1">
    <location>
        <begin position="28"/>
        <end position="1144"/>
    </location>
</feature>
<keyword evidence="3" id="KW-0378">Hydrolase</keyword>
<proteinExistence type="predicted"/>
<reference evidence="3" key="1">
    <citation type="submission" date="2020-08" db="EMBL/GenBank/DDBJ databases">
        <title>Genome public.</title>
        <authorList>
            <person name="Liu C."/>
            <person name="Sun Q."/>
        </authorList>
    </citation>
    <scope>NUCLEOTIDE SEQUENCE</scope>
    <source>
        <strain evidence="3">H8</strain>
    </source>
</reference>
<dbReference type="EMBL" id="JACRSU010000003">
    <property type="protein sequence ID" value="MBC8541113.1"/>
    <property type="molecule type" value="Genomic_DNA"/>
</dbReference>
<dbReference type="InterPro" id="IPR013830">
    <property type="entry name" value="SGNH_hydro"/>
</dbReference>
<dbReference type="SUPFAM" id="SSF52266">
    <property type="entry name" value="SGNH hydrolase"/>
    <property type="match status" value="1"/>
</dbReference>
<dbReference type="PANTHER" id="PTHR30383">
    <property type="entry name" value="THIOESTERASE 1/PROTEASE 1/LYSOPHOSPHOLIPASE L1"/>
    <property type="match status" value="1"/>
</dbReference>
<dbReference type="InterPro" id="IPR051532">
    <property type="entry name" value="Ester_Hydrolysis_Enzymes"/>
</dbReference>
<accession>A0A926HZ59</accession>
<evidence type="ECO:0000313" key="4">
    <source>
        <dbReference type="Proteomes" id="UP000611762"/>
    </source>
</evidence>
<gene>
    <name evidence="3" type="ORF">H8698_09025</name>
</gene>